<sequence length="1024" mass="114646">MPSNSTIATRPHTPPDQVDMTHSGQAHTPSPAMSPNKTMGPTSPSPAPSHTSAPAGPTSKDLDQDKTYGLGHRRALSNNDGQQHPPSSPVSHHSPSGRSNTQPPYGDSHQPRMDEHRGYNGTSGHEHRAPWPQSQAKDNVYMDTREHERHPPSSSYHNEAYYNNSSTAWSRPASPSASNRHLSFTRHAPVMRPRSPPHYPMRPPHPDMSLQRNYSESTYPTMTPSHDSSESYQGKRHRHNSDSDGYSDHESRYRYGQISDPKSHHMPHREREPYHGTPYQYTDPNVVKPHHQAYADYSRDYHAYSGSAPVDGLPPLAPRPPRYPGSEDSGLGRANHSQQQHYNSGQHQQKKDEPFKIQSARGTPKGPLPIDIQISLLTSVLQHDPFNCAIRKTTQAWEMISREQGIRARTCSRRFDNIIQASIAGRDRPVGTEEQQATKKKLLEQLFDMMNQPQALKRMQKKRRYRSEDTDRRLLLETIRLNPFAQKVGQVAKAWEDVRDALGMKVHARQCIRRVNRMVKPYQLRERMYKGNIPDDMKEANDDLVKQVINLMKMSGQGGSLDEGNSGDDDSGSGMSDSDEQEDTFMESKDQSQPQEDDELEEDEDQDMKSRSDTEQQKTSKNQEEGTQPATITPVSPSAPALPSPSTQPTTPSNLTSAPPIPSGSSSTPVTPAKRGRPRNPVPSAPSNRPSSRNSSDRTRSLPVQNADGNIKDGQHPNRTWEVEGTEPKTYQSPTNGSPENPKQGLAMQSTPLSSPLPVHTPPSAEPHAPSHSRHYSQGDFAEPTEGRRPIKHARTGSRSMHDAMDISRSDRTRPASPTSGRQIPVHGQHNREREEPNYRYSSGYSSRGPTVDSHGRPIQPSPPSRDMAVPDAMTSAPSFQQYRDVLTELHIMREYLSQLDVYRRSDLEKQDSMMYMVEKLQHQMQQQQQQISHLQHQLRYGGYAPQQQQQGGPPPPHSPHQSQAVGSSGSASSGPSSNNGRYTPHHSGMDGRPVDRHGQEMPHHVSYSRSDAHYSASRDRDPR</sequence>
<evidence type="ECO:0000313" key="2">
    <source>
        <dbReference type="EMBL" id="ORZ28353.1"/>
    </source>
</evidence>
<evidence type="ECO:0000256" key="1">
    <source>
        <dbReference type="SAM" id="MobiDB-lite"/>
    </source>
</evidence>
<dbReference type="GeneID" id="33569275"/>
<dbReference type="OrthoDB" id="2422815at2759"/>
<feature type="region of interest" description="Disordered" evidence="1">
    <location>
        <begin position="555"/>
        <end position="872"/>
    </location>
</feature>
<feature type="compositionally biased region" description="Basic and acidic residues" evidence="1">
    <location>
        <begin position="607"/>
        <end position="624"/>
    </location>
</feature>
<feature type="compositionally biased region" description="Acidic residues" evidence="1">
    <location>
        <begin position="595"/>
        <end position="606"/>
    </location>
</feature>
<proteinExistence type="predicted"/>
<feature type="compositionally biased region" description="Polar residues" evidence="1">
    <location>
        <begin position="210"/>
        <end position="232"/>
    </location>
</feature>
<feature type="compositionally biased region" description="Basic and acidic residues" evidence="1">
    <location>
        <begin position="109"/>
        <end position="129"/>
    </location>
</feature>
<dbReference type="EMBL" id="MCFF01000002">
    <property type="protein sequence ID" value="ORZ28353.1"/>
    <property type="molecule type" value="Genomic_DNA"/>
</dbReference>
<feature type="compositionally biased region" description="Low complexity" evidence="1">
    <location>
        <begin position="685"/>
        <end position="694"/>
    </location>
</feature>
<accession>A0A1Y2H3R7</accession>
<dbReference type="RefSeq" id="XP_021886038.1">
    <property type="nucleotide sequence ID" value="XM_022027432.1"/>
</dbReference>
<feature type="compositionally biased region" description="Low complexity" evidence="1">
    <location>
        <begin position="633"/>
        <end position="657"/>
    </location>
</feature>
<name>A0A1Y2H3R7_9FUNG</name>
<reference evidence="2 3" key="1">
    <citation type="submission" date="2016-07" db="EMBL/GenBank/DDBJ databases">
        <title>Pervasive Adenine N6-methylation of Active Genes in Fungi.</title>
        <authorList>
            <consortium name="DOE Joint Genome Institute"/>
            <person name="Mondo S.J."/>
            <person name="Dannebaum R.O."/>
            <person name="Kuo R.C."/>
            <person name="Labutti K."/>
            <person name="Haridas S."/>
            <person name="Kuo A."/>
            <person name="Salamov A."/>
            <person name="Ahrendt S.R."/>
            <person name="Lipzen A."/>
            <person name="Sullivan W."/>
            <person name="Andreopoulos W.B."/>
            <person name="Clum A."/>
            <person name="Lindquist E."/>
            <person name="Daum C."/>
            <person name="Ramamoorthy G.K."/>
            <person name="Gryganskyi A."/>
            <person name="Culley D."/>
            <person name="Magnuson J.K."/>
            <person name="James T.Y."/>
            <person name="O'Malley M.A."/>
            <person name="Stajich J.E."/>
            <person name="Spatafora J.W."/>
            <person name="Visel A."/>
            <person name="Grigoriev I.V."/>
        </authorList>
    </citation>
    <scope>NUCLEOTIDE SEQUENCE [LARGE SCALE GENOMIC DNA]</scope>
    <source>
        <strain evidence="2 3">NRRL 3116</strain>
    </source>
</reference>
<feature type="compositionally biased region" description="Low complexity" evidence="1">
    <location>
        <begin position="48"/>
        <end position="59"/>
    </location>
</feature>
<feature type="compositionally biased region" description="Polar residues" evidence="1">
    <location>
        <begin position="20"/>
        <end position="39"/>
    </location>
</feature>
<feature type="compositionally biased region" description="Pro residues" evidence="1">
    <location>
        <begin position="194"/>
        <end position="203"/>
    </location>
</feature>
<feature type="compositionally biased region" description="Acidic residues" evidence="1">
    <location>
        <begin position="565"/>
        <end position="585"/>
    </location>
</feature>
<feature type="compositionally biased region" description="Basic and acidic residues" evidence="1">
    <location>
        <begin position="800"/>
        <end position="814"/>
    </location>
</feature>
<dbReference type="InParanoid" id="A0A1Y2H3R7"/>
<feature type="compositionally biased region" description="Low complexity" evidence="1">
    <location>
        <begin position="960"/>
        <end position="981"/>
    </location>
</feature>
<keyword evidence="3" id="KW-1185">Reference proteome</keyword>
<feature type="compositionally biased region" description="Low complexity" evidence="1">
    <location>
        <begin position="335"/>
        <end position="347"/>
    </location>
</feature>
<feature type="region of interest" description="Disordered" evidence="1">
    <location>
        <begin position="1"/>
        <end position="285"/>
    </location>
</feature>
<protein>
    <submittedName>
        <fullName evidence="2">Uncharacterized protein</fullName>
    </submittedName>
</protein>
<feature type="compositionally biased region" description="Basic and acidic residues" evidence="1">
    <location>
        <begin position="988"/>
        <end position="1004"/>
    </location>
</feature>
<evidence type="ECO:0000313" key="3">
    <source>
        <dbReference type="Proteomes" id="UP000193648"/>
    </source>
</evidence>
<gene>
    <name evidence="2" type="ORF">BCR41DRAFT_383186</name>
</gene>
<feature type="compositionally biased region" description="Basic and acidic residues" evidence="1">
    <location>
        <begin position="710"/>
        <end position="722"/>
    </location>
</feature>
<feature type="compositionally biased region" description="Polar residues" evidence="1">
    <location>
        <begin position="729"/>
        <end position="754"/>
    </location>
</feature>
<feature type="region of interest" description="Disordered" evidence="1">
    <location>
        <begin position="945"/>
        <end position="1024"/>
    </location>
</feature>
<feature type="compositionally biased region" description="Polar residues" evidence="1">
    <location>
        <begin position="152"/>
        <end position="182"/>
    </location>
</feature>
<organism evidence="2 3">
    <name type="scientific">Lobosporangium transversale</name>
    <dbReference type="NCBI Taxonomy" id="64571"/>
    <lineage>
        <taxon>Eukaryota</taxon>
        <taxon>Fungi</taxon>
        <taxon>Fungi incertae sedis</taxon>
        <taxon>Mucoromycota</taxon>
        <taxon>Mortierellomycotina</taxon>
        <taxon>Mortierellomycetes</taxon>
        <taxon>Mortierellales</taxon>
        <taxon>Mortierellaceae</taxon>
        <taxon>Lobosporangium</taxon>
    </lineage>
</organism>
<feature type="compositionally biased region" description="Low complexity" evidence="1">
    <location>
        <begin position="839"/>
        <end position="849"/>
    </location>
</feature>
<feature type="region of interest" description="Disordered" evidence="1">
    <location>
        <begin position="305"/>
        <end position="353"/>
    </location>
</feature>
<dbReference type="AlphaFoldDB" id="A0A1Y2H3R7"/>
<feature type="compositionally biased region" description="Basic and acidic residues" evidence="1">
    <location>
        <begin position="240"/>
        <end position="253"/>
    </location>
</feature>
<feature type="compositionally biased region" description="Basic and acidic residues" evidence="1">
    <location>
        <begin position="1011"/>
        <end position="1024"/>
    </location>
</feature>
<dbReference type="Proteomes" id="UP000193648">
    <property type="component" value="Unassembled WGS sequence"/>
</dbReference>
<comment type="caution">
    <text evidence="2">The sequence shown here is derived from an EMBL/GenBank/DDBJ whole genome shotgun (WGS) entry which is preliminary data.</text>
</comment>